<keyword evidence="3" id="KW-0677">Repeat</keyword>
<evidence type="ECO:0000256" key="3">
    <source>
        <dbReference type="ARBA" id="ARBA00022737"/>
    </source>
</evidence>
<dbReference type="InterPro" id="IPR000008">
    <property type="entry name" value="C2_dom"/>
</dbReference>
<feature type="domain" description="C2" evidence="8">
    <location>
        <begin position="870"/>
        <end position="1004"/>
    </location>
</feature>
<keyword evidence="4 7" id="KW-1133">Transmembrane helix</keyword>
<dbReference type="Gene3D" id="2.60.40.150">
    <property type="entry name" value="C2 domain"/>
    <property type="match status" value="3"/>
</dbReference>
<reference evidence="9 10" key="1">
    <citation type="submission" date="2022-07" db="EMBL/GenBank/DDBJ databases">
        <title>Genome-wide signatures of adaptation to extreme environments.</title>
        <authorList>
            <person name="Cho C.H."/>
            <person name="Yoon H.S."/>
        </authorList>
    </citation>
    <scope>NUCLEOTIDE SEQUENCE [LARGE SCALE GENOMIC DNA]</scope>
    <source>
        <strain evidence="9 10">108.79 E11</strain>
    </source>
</reference>
<dbReference type="PANTHER" id="PTHR12546:SF33">
    <property type="entry name" value="SPERM VESICLE FUSION PROTEIN FER-1"/>
    <property type="match status" value="1"/>
</dbReference>
<name>A0AAV9IMV9_9RHOD</name>
<comment type="subcellular location">
    <subcellularLocation>
        <location evidence="1">Membrane</location>
        <topology evidence="1">Single-pass membrane protein</topology>
    </subcellularLocation>
</comment>
<gene>
    <name evidence="9" type="ORF">GAYE_SCF62G6573</name>
</gene>
<dbReference type="SUPFAM" id="SSF49562">
    <property type="entry name" value="C2 domain (Calcium/lipid-binding domain, CaLB)"/>
    <property type="match status" value="4"/>
</dbReference>
<accession>A0AAV9IMV9</accession>
<evidence type="ECO:0000313" key="10">
    <source>
        <dbReference type="Proteomes" id="UP001300502"/>
    </source>
</evidence>
<evidence type="ECO:0000256" key="2">
    <source>
        <dbReference type="ARBA" id="ARBA00022692"/>
    </source>
</evidence>
<dbReference type="InterPro" id="IPR037721">
    <property type="entry name" value="Ferlin"/>
</dbReference>
<evidence type="ECO:0000256" key="5">
    <source>
        <dbReference type="ARBA" id="ARBA00023136"/>
    </source>
</evidence>
<evidence type="ECO:0000256" key="6">
    <source>
        <dbReference type="SAM" id="MobiDB-lite"/>
    </source>
</evidence>
<keyword evidence="10" id="KW-1185">Reference proteome</keyword>
<dbReference type="PANTHER" id="PTHR12546">
    <property type="entry name" value="FER-1-LIKE"/>
    <property type="match status" value="1"/>
</dbReference>
<feature type="compositionally biased region" description="Low complexity" evidence="6">
    <location>
        <begin position="135"/>
        <end position="147"/>
    </location>
</feature>
<dbReference type="Pfam" id="PF00168">
    <property type="entry name" value="C2"/>
    <property type="match status" value="3"/>
</dbReference>
<evidence type="ECO:0000259" key="8">
    <source>
        <dbReference type="PROSITE" id="PS50004"/>
    </source>
</evidence>
<organism evidence="9 10">
    <name type="scientific">Galdieria yellowstonensis</name>
    <dbReference type="NCBI Taxonomy" id="3028027"/>
    <lineage>
        <taxon>Eukaryota</taxon>
        <taxon>Rhodophyta</taxon>
        <taxon>Bangiophyceae</taxon>
        <taxon>Galdieriales</taxon>
        <taxon>Galdieriaceae</taxon>
        <taxon>Galdieria</taxon>
    </lineage>
</organism>
<feature type="domain" description="C2" evidence="8">
    <location>
        <begin position="226"/>
        <end position="353"/>
    </location>
</feature>
<dbReference type="Proteomes" id="UP001300502">
    <property type="component" value="Unassembled WGS sequence"/>
</dbReference>
<evidence type="ECO:0000313" key="9">
    <source>
        <dbReference type="EMBL" id="KAK4528628.1"/>
    </source>
</evidence>
<feature type="transmembrane region" description="Helical" evidence="7">
    <location>
        <begin position="1900"/>
        <end position="1920"/>
    </location>
</feature>
<dbReference type="InterPro" id="IPR035892">
    <property type="entry name" value="C2_domain_sf"/>
</dbReference>
<protein>
    <recommendedName>
        <fullName evidence="8">C2 domain-containing protein</fullName>
    </recommendedName>
</protein>
<sequence length="1938" mass="221373">MSTALKPFELTITIEKISGLLIPQARIVKVEWVDDKGVVEQTGYRRVENDGTVEFLGLRLSNSVPLEWNPVTNEYKSTKVALNIRGSDRMRTLYALHRRSEYEKVLPLVEYDPLFAEKLKQAGNIELDQENSVHESTSSLQATSSSEEQTSGSAHFSAWPSALLGSSSEDSDFLIGRAELDATVFLDTDNFHPQNNKPCHKKLEISVLGDSGIRVATIYVETRAVFIPDSSFSCRDLFSSIPNGEYLLRIMVHEVRDILSMHRRGGTTDPYVQITTFGQTLRTQRALNTVNAVFHRILYFSAQRKGWELEREALKVQVFDWNRVRKNVLIGVHEMDLKYIYDRPDHRVKDKWFPLYSSHGKSVEKITKSSAGLSTVGYVKLSITLIPPGSVAVHRRDYYEFEETSGRKLLNKLVLRRPPLIPEPWNLFICIYRAEMLPRMSPKGEEDIIRAFASCSYGGYSAVTTSTRKSLKSFEKAGFALSSSVVKHFQKNVTKTASRVIRNATFQSGKKRKPLKRGQFPSRGRWVEWNEMIRVPVAVVDGQVSQDLIKVELYHKRESFFGISRSEGDLIGWLQFRFSDILAHRERVKVHYLTPEPDKEDEESFKKAMLFLREREKREAESPHLYERLLSVENQLNKFMFGTNSSNQENNEFMERVYQLEPRWYNLYGPSRGPTDYGKKNAAFRGRVLISIHTSRSLGTLSPCRLSIPPGLCVEPDTFKYQLDYGIYQACEVPLDSEHYLVSFDVQIGSFCFGEQVPPQPVSHRSVKWEGGEGTFGSFPDLELPARFSDIPDIFINLYAHHKRRISNKKIRFAYLRLSAKYVRQCMRYPRWLLLDTAASSLFSFYEIPGNILLSLSLTTAEDHASTVESSSHPLDTLFPMHSSSNDFILRCYILQGRNLPAADEGGLANPFFVVRCGEHQVQSTKVCYGTLFPQWFECVTLEIPFSTDHMLSDIFVLIYEHSTNKKKKLEEAQIEPEKCLGRVVVSGAQVQRSQPTLPLGKWYPLFQVNPEIVAGEILAEFHLLSKEDSSPVLAVEPSRFHACLKLSIIGALDVEYKNKTTREASISLRLQSGTQEEQRYETSSHTTDVCLSGDSFDVYIREVVYLPVLLPEEDVTLAPTVQIQLIDSERGTVVGTCDLSLDDYEAVFLQKRRGAVSNDMSVNSFVQSSYFEKLSSKYFMCGLDSENAAVVRELLSEESFGIDFNKTLRECCKACGRPVAGESSIPRGHFVSISHPKYDMLQMGAGEQEEQGVVEESVIVGGSEDVRRRALFIRQAMNTFQSIMEGFQVVITFLKDLIVEYVPDLALRLNIEEEELPGIFYPDSSKLNEVGNLGSSLHCRVRRGFCPVELEEDFCHARYAELFLTRGRLTDIYHKEIIKATEENFEDSFLTKEQRKAINAVSKGAHEALLSGAKRAVKPATIAKDVKNFTKLLSGNLGRNMQPIYGRLKLEAEIVSPEILGDDTEAKRQRERETLRFKEIYREEIVVVRLYVLHGWNLRCSEGHANSYLKISCSHSEERKYSTKKRPVCGTLHPKFFEVFEFHCKVPYSMLRIKVKNYRAPEFDIPLAGGFGLQQSWNVGILSHKRLAYSVNVDTKRIPGVGESELIGETYIDLAHRWYNPAWRLLERKPVEMRSLWNPNSTTPTGRLECFVDILTQDAAKHIAPENIMPEPPKQFEVRLVVWGVQGCFLPISKTQELNNEIPTPDLCVSAELGLEHSTFMHTDIHPRSDDGCGEFNYRMVWTIAFPEERSYRLRMTIWDVSSSPTGSVQDGTFIAECQVDLEPLLKEAHLTGRMVSRKPQWLRFSHPNYPQMNAHAKLSLDVLDQHDAKFYPVAKGRQEPNQYPYLPPPFRPVFLNPLNPMPFVWYQVYKYIYYYFWTVISYLAMTPLALLGFKILAALPFWMFLIASCVGILVYRQLVRFEATEQPVLQDSEENE</sequence>
<feature type="transmembrane region" description="Helical" evidence="7">
    <location>
        <begin position="1873"/>
        <end position="1893"/>
    </location>
</feature>
<evidence type="ECO:0000256" key="4">
    <source>
        <dbReference type="ARBA" id="ARBA00022989"/>
    </source>
</evidence>
<keyword evidence="2 7" id="KW-0812">Transmembrane</keyword>
<keyword evidence="5 7" id="KW-0472">Membrane</keyword>
<proteinExistence type="predicted"/>
<evidence type="ECO:0000256" key="1">
    <source>
        <dbReference type="ARBA" id="ARBA00004167"/>
    </source>
</evidence>
<dbReference type="PROSITE" id="PS50004">
    <property type="entry name" value="C2"/>
    <property type="match status" value="2"/>
</dbReference>
<feature type="region of interest" description="Disordered" evidence="6">
    <location>
        <begin position="127"/>
        <end position="147"/>
    </location>
</feature>
<dbReference type="GO" id="GO:0007009">
    <property type="term" value="P:plasma membrane organization"/>
    <property type="evidence" value="ECO:0007669"/>
    <property type="project" value="TreeGrafter"/>
</dbReference>
<dbReference type="EMBL" id="JANCYU010000067">
    <property type="protein sequence ID" value="KAK4528628.1"/>
    <property type="molecule type" value="Genomic_DNA"/>
</dbReference>
<dbReference type="SMART" id="SM00239">
    <property type="entry name" value="C2"/>
    <property type="match status" value="5"/>
</dbReference>
<comment type="caution">
    <text evidence="9">The sequence shown here is derived from an EMBL/GenBank/DDBJ whole genome shotgun (WGS) entry which is preliminary data.</text>
</comment>
<evidence type="ECO:0000256" key="7">
    <source>
        <dbReference type="SAM" id="Phobius"/>
    </source>
</evidence>
<dbReference type="GO" id="GO:0016020">
    <property type="term" value="C:membrane"/>
    <property type="evidence" value="ECO:0007669"/>
    <property type="project" value="UniProtKB-SubCell"/>
</dbReference>